<dbReference type="GO" id="GO:0005739">
    <property type="term" value="C:mitochondrion"/>
    <property type="evidence" value="ECO:0007669"/>
    <property type="project" value="TreeGrafter"/>
</dbReference>
<keyword evidence="3" id="KW-0808">Transferase</keyword>
<dbReference type="SUPFAM" id="SSF53335">
    <property type="entry name" value="S-adenosyl-L-methionine-dependent methyltransferases"/>
    <property type="match status" value="1"/>
</dbReference>
<sequence>MVNGLKLFNNIPRFMKASGDHLPVSHNPKIENPWFNEYPKNHPLTCVSSPIEALLLLLLLLLIINIIIIIIIIIITVVMEDSIEMILQEFSPTHPHPVVSACTGVLLSGLYGLWSLFVMPGFRKVPWKLKVPYLPSSKAQTMNAMKLLEGRTGRLADLGSGDGRLVFAASAAGFQCTGFEINSILVTYSRNKAYWSGLSPSQAVFVNKDFWKTDLSSFQNVTAFLAPQVMEVLEEKLLQELPDDAHVIACRFPFPNWPPQASEGSGLDETFAYKVRTVREHLRKQSRARV</sequence>
<comment type="similarity">
    <text evidence="1">Belongs to the ANT/ATPSC lysine N-methyltransferase family.</text>
</comment>
<evidence type="ECO:0000313" key="6">
    <source>
        <dbReference type="Ensembl" id="ENSGWIP00000012792.1"/>
    </source>
</evidence>
<dbReference type="Ensembl" id="ENSGWIT00000014239.1">
    <property type="protein sequence ID" value="ENSGWIP00000012792.1"/>
    <property type="gene ID" value="ENSGWIG00000007389.1"/>
</dbReference>
<keyword evidence="7" id="KW-1185">Reference proteome</keyword>
<accession>A0A8C5DW55</accession>
<dbReference type="InterPro" id="IPR029063">
    <property type="entry name" value="SAM-dependent_MTases_sf"/>
</dbReference>
<dbReference type="PANTHER" id="PTHR13610">
    <property type="entry name" value="METHYLTRANSFERASE DOMAIN-CONTAINING PROTEIN"/>
    <property type="match status" value="1"/>
</dbReference>
<keyword evidence="5" id="KW-1133">Transmembrane helix</keyword>
<dbReference type="Gene3D" id="3.40.50.150">
    <property type="entry name" value="Vaccinia Virus protein VP39"/>
    <property type="match status" value="1"/>
</dbReference>
<dbReference type="GO" id="GO:0032259">
    <property type="term" value="P:methylation"/>
    <property type="evidence" value="ECO:0007669"/>
    <property type="project" value="UniProtKB-KW"/>
</dbReference>
<keyword evidence="5" id="KW-0472">Membrane</keyword>
<organism evidence="6 7">
    <name type="scientific">Gouania willdenowi</name>
    <name type="common">Blunt-snouted clingfish</name>
    <name type="synonym">Lepadogaster willdenowi</name>
    <dbReference type="NCBI Taxonomy" id="441366"/>
    <lineage>
        <taxon>Eukaryota</taxon>
        <taxon>Metazoa</taxon>
        <taxon>Chordata</taxon>
        <taxon>Craniata</taxon>
        <taxon>Vertebrata</taxon>
        <taxon>Euteleostomi</taxon>
        <taxon>Actinopterygii</taxon>
        <taxon>Neopterygii</taxon>
        <taxon>Teleostei</taxon>
        <taxon>Neoteleostei</taxon>
        <taxon>Acanthomorphata</taxon>
        <taxon>Ovalentaria</taxon>
        <taxon>Blenniimorphae</taxon>
        <taxon>Blenniiformes</taxon>
        <taxon>Gobiesocoidei</taxon>
        <taxon>Gobiesocidae</taxon>
        <taxon>Gobiesocinae</taxon>
        <taxon>Gouania</taxon>
    </lineage>
</organism>
<gene>
    <name evidence="6" type="primary">si:dkey-190g11.3</name>
</gene>
<keyword evidence="4" id="KW-0949">S-adenosyl-L-methionine</keyword>
<name>A0A8C5DW55_GOUWI</name>
<evidence type="ECO:0000256" key="1">
    <source>
        <dbReference type="ARBA" id="ARBA00010633"/>
    </source>
</evidence>
<dbReference type="InterPro" id="IPR026170">
    <property type="entry name" value="FAM173A/B"/>
</dbReference>
<feature type="transmembrane region" description="Helical" evidence="5">
    <location>
        <begin position="98"/>
        <end position="119"/>
    </location>
</feature>
<keyword evidence="2" id="KW-0489">Methyltransferase</keyword>
<feature type="transmembrane region" description="Helical" evidence="5">
    <location>
        <begin position="54"/>
        <end position="78"/>
    </location>
</feature>
<dbReference type="Proteomes" id="UP000694680">
    <property type="component" value="Chromosome 9"/>
</dbReference>
<reference evidence="6" key="3">
    <citation type="submission" date="2025-09" db="UniProtKB">
        <authorList>
            <consortium name="Ensembl"/>
        </authorList>
    </citation>
    <scope>IDENTIFICATION</scope>
</reference>
<keyword evidence="5" id="KW-0812">Transmembrane</keyword>
<reference evidence="6" key="1">
    <citation type="submission" date="2020-06" db="EMBL/GenBank/DDBJ databases">
        <authorList>
            <consortium name="Wellcome Sanger Institute Data Sharing"/>
        </authorList>
    </citation>
    <scope>NUCLEOTIDE SEQUENCE [LARGE SCALE GENOMIC DNA]</scope>
</reference>
<reference evidence="6" key="2">
    <citation type="submission" date="2025-08" db="UniProtKB">
        <authorList>
            <consortium name="Ensembl"/>
        </authorList>
    </citation>
    <scope>IDENTIFICATION</scope>
</reference>
<evidence type="ECO:0000313" key="7">
    <source>
        <dbReference type="Proteomes" id="UP000694680"/>
    </source>
</evidence>
<dbReference type="GO" id="GO:0016279">
    <property type="term" value="F:protein-lysine N-methyltransferase activity"/>
    <property type="evidence" value="ECO:0007669"/>
    <property type="project" value="InterPro"/>
</dbReference>
<evidence type="ECO:0000256" key="5">
    <source>
        <dbReference type="SAM" id="Phobius"/>
    </source>
</evidence>
<evidence type="ECO:0000256" key="3">
    <source>
        <dbReference type="ARBA" id="ARBA00022679"/>
    </source>
</evidence>
<dbReference type="PANTHER" id="PTHR13610:SF18">
    <property type="entry name" value="SI:DKEY-190G11.3"/>
    <property type="match status" value="1"/>
</dbReference>
<dbReference type="GO" id="GO:1905706">
    <property type="term" value="P:regulation of mitochondrial ATP synthesis coupled proton transport"/>
    <property type="evidence" value="ECO:0007669"/>
    <property type="project" value="TreeGrafter"/>
</dbReference>
<evidence type="ECO:0000256" key="2">
    <source>
        <dbReference type="ARBA" id="ARBA00022603"/>
    </source>
</evidence>
<evidence type="ECO:0000256" key="4">
    <source>
        <dbReference type="ARBA" id="ARBA00022691"/>
    </source>
</evidence>
<protein>
    <submittedName>
        <fullName evidence="6">Protein N-lysine methyltransferase FAM173A-like</fullName>
    </submittedName>
</protein>
<dbReference type="AlphaFoldDB" id="A0A8C5DW55"/>
<proteinExistence type="inferred from homology"/>